<dbReference type="InterPro" id="IPR004875">
    <property type="entry name" value="DDE_SF_endonuclease_dom"/>
</dbReference>
<proteinExistence type="predicted"/>
<reference evidence="2" key="1">
    <citation type="submission" date="2021-02" db="EMBL/GenBank/DDBJ databases">
        <authorList>
            <person name="Nieuwenhuis M."/>
            <person name="Van De Peppel L.J.J."/>
        </authorList>
    </citation>
    <scope>NUCLEOTIDE SEQUENCE</scope>
    <source>
        <strain evidence="2">D49</strain>
    </source>
</reference>
<dbReference type="EMBL" id="JABCKI010001647">
    <property type="protein sequence ID" value="KAG5649088.1"/>
    <property type="molecule type" value="Genomic_DNA"/>
</dbReference>
<dbReference type="GO" id="GO:0003676">
    <property type="term" value="F:nucleic acid binding"/>
    <property type="evidence" value="ECO:0007669"/>
    <property type="project" value="InterPro"/>
</dbReference>
<feature type="domain" description="DDE-1" evidence="1">
    <location>
        <begin position="235"/>
        <end position="337"/>
    </location>
</feature>
<evidence type="ECO:0000313" key="3">
    <source>
        <dbReference type="Proteomes" id="UP000717328"/>
    </source>
</evidence>
<gene>
    <name evidence="2" type="ORF">H0H81_006391</name>
</gene>
<dbReference type="Proteomes" id="UP000717328">
    <property type="component" value="Unassembled WGS sequence"/>
</dbReference>
<sequence>MSRERKGWSDKTLENVRRFHALAGSGRSGILAKYPAVTAEIVKTFRDLRTSGIVVNVPLGRSIMLTIIEEMAPQVLNDKFRCSEAFVRTFFESVMVWSPRKATRAAAHIPPDAPELCERTFFRLVYAMKWEDIPGKLVVNVDQMGNYVLPNSAHTFHDKGATQVDTVGKDEKRAYTLLVASTPSGVLLPFQQVWPGKTPQSLPLAQASGMDEALDRGFHFAVAASESSPRSHFSTLKTMKEWVEEIFLPYVEGVIEADPNLDKNQKAILFIDAYPVHTGRDFREYMRRHENVIVIYVPANCTGIFQPADVGLQRPIKHFLKQELFSFLAQTHRTQMSSGISAENVRITTSFPKLRDASVAPLVRAYDFMTGPYGRELVLKAWKKTIAKEWCLSEECLTSKKARSALNEYLGKDPTLHDEIRSRCGTVEGLTENSPQSLAEEDLDHFSVDDTDVPLSQVIEAV</sequence>
<evidence type="ECO:0000259" key="1">
    <source>
        <dbReference type="Pfam" id="PF03184"/>
    </source>
</evidence>
<keyword evidence="3" id="KW-1185">Reference proteome</keyword>
<protein>
    <recommendedName>
        <fullName evidence="1">DDE-1 domain-containing protein</fullName>
    </recommendedName>
</protein>
<reference evidence="2" key="2">
    <citation type="submission" date="2021-10" db="EMBL/GenBank/DDBJ databases">
        <title>Phylogenomics reveals ancestral predisposition of the termite-cultivated fungus Termitomyces towards a domesticated lifestyle.</title>
        <authorList>
            <person name="Auxier B."/>
            <person name="Grum-Grzhimaylo A."/>
            <person name="Cardenas M.E."/>
            <person name="Lodge J.D."/>
            <person name="Laessoe T."/>
            <person name="Pedersen O."/>
            <person name="Smith M.E."/>
            <person name="Kuyper T.W."/>
            <person name="Franco-Molano E.A."/>
            <person name="Baroni T.J."/>
            <person name="Aanen D.K."/>
        </authorList>
    </citation>
    <scope>NUCLEOTIDE SEQUENCE</scope>
    <source>
        <strain evidence="2">D49</strain>
    </source>
</reference>
<feature type="non-terminal residue" evidence="2">
    <location>
        <position position="462"/>
    </location>
</feature>
<evidence type="ECO:0000313" key="2">
    <source>
        <dbReference type="EMBL" id="KAG5649088.1"/>
    </source>
</evidence>
<accession>A0A9P7GFH7</accession>
<organism evidence="2 3">
    <name type="scientific">Sphagnurus paluster</name>
    <dbReference type="NCBI Taxonomy" id="117069"/>
    <lineage>
        <taxon>Eukaryota</taxon>
        <taxon>Fungi</taxon>
        <taxon>Dikarya</taxon>
        <taxon>Basidiomycota</taxon>
        <taxon>Agaricomycotina</taxon>
        <taxon>Agaricomycetes</taxon>
        <taxon>Agaricomycetidae</taxon>
        <taxon>Agaricales</taxon>
        <taxon>Tricholomatineae</taxon>
        <taxon>Lyophyllaceae</taxon>
        <taxon>Sphagnurus</taxon>
    </lineage>
</organism>
<comment type="caution">
    <text evidence="2">The sequence shown here is derived from an EMBL/GenBank/DDBJ whole genome shotgun (WGS) entry which is preliminary data.</text>
</comment>
<dbReference type="OrthoDB" id="3257623at2759"/>
<dbReference type="AlphaFoldDB" id="A0A9P7GFH7"/>
<dbReference type="Pfam" id="PF03184">
    <property type="entry name" value="DDE_1"/>
    <property type="match status" value="1"/>
</dbReference>
<name>A0A9P7GFH7_9AGAR</name>